<dbReference type="SUPFAM" id="SSF117281">
    <property type="entry name" value="Kelch motif"/>
    <property type="match status" value="1"/>
</dbReference>
<sequence length="225" mass="26920">MKQMRNLSNIQLILYKVQFLLIKIWEYQQLVVLVPKIYIKVVTTYIQLIQITQQIKQLLQQIYKFRIKLNFIINIFLINLYNYFQIQARKSQQFKLLKARQQHKVLRVDNKIIVVGGGYTENQEDFQYIPECEMIDLEKKQVQYLPPLNYPRLNCSLAQNQNKQIFCFGGYLKNETNCPYIEYLNLQNPTQWMVLQDPNYTPFSDSLIVDIRDNQFIIFGGTQKS</sequence>
<evidence type="ECO:0000313" key="3">
    <source>
        <dbReference type="Proteomes" id="UP000054937"/>
    </source>
</evidence>
<keyword evidence="1" id="KW-0812">Transmembrane</keyword>
<evidence type="ECO:0000256" key="1">
    <source>
        <dbReference type="SAM" id="Phobius"/>
    </source>
</evidence>
<proteinExistence type="predicted"/>
<keyword evidence="3" id="KW-1185">Reference proteome</keyword>
<dbReference type="InParanoid" id="A0A0V0QR72"/>
<evidence type="ECO:0000313" key="2">
    <source>
        <dbReference type="EMBL" id="KRX04763.1"/>
    </source>
</evidence>
<dbReference type="Gene3D" id="2.120.10.80">
    <property type="entry name" value="Kelch-type beta propeller"/>
    <property type="match status" value="1"/>
</dbReference>
<dbReference type="EMBL" id="LDAU01000111">
    <property type="protein sequence ID" value="KRX04763.1"/>
    <property type="molecule type" value="Genomic_DNA"/>
</dbReference>
<keyword evidence="1" id="KW-1133">Transmembrane helix</keyword>
<organism evidence="2 3">
    <name type="scientific">Pseudocohnilembus persalinus</name>
    <name type="common">Ciliate</name>
    <dbReference type="NCBI Taxonomy" id="266149"/>
    <lineage>
        <taxon>Eukaryota</taxon>
        <taxon>Sar</taxon>
        <taxon>Alveolata</taxon>
        <taxon>Ciliophora</taxon>
        <taxon>Intramacronucleata</taxon>
        <taxon>Oligohymenophorea</taxon>
        <taxon>Scuticociliatia</taxon>
        <taxon>Philasterida</taxon>
        <taxon>Pseudocohnilembidae</taxon>
        <taxon>Pseudocohnilembus</taxon>
    </lineage>
</organism>
<keyword evidence="1" id="KW-0472">Membrane</keyword>
<dbReference type="InterPro" id="IPR015915">
    <property type="entry name" value="Kelch-typ_b-propeller"/>
</dbReference>
<protein>
    <recommendedName>
        <fullName evidence="4">Galactose oxidase/kelch, beta-propeller</fullName>
    </recommendedName>
</protein>
<comment type="caution">
    <text evidence="2">The sequence shown here is derived from an EMBL/GenBank/DDBJ whole genome shotgun (WGS) entry which is preliminary data.</text>
</comment>
<dbReference type="AlphaFoldDB" id="A0A0V0QR72"/>
<name>A0A0V0QR72_PSEPJ</name>
<reference evidence="2 3" key="1">
    <citation type="journal article" date="2015" name="Sci. Rep.">
        <title>Genome of the facultative scuticociliatosis pathogen Pseudocohnilembus persalinus provides insight into its virulence through horizontal gene transfer.</title>
        <authorList>
            <person name="Xiong J."/>
            <person name="Wang G."/>
            <person name="Cheng J."/>
            <person name="Tian M."/>
            <person name="Pan X."/>
            <person name="Warren A."/>
            <person name="Jiang C."/>
            <person name="Yuan D."/>
            <person name="Miao W."/>
        </authorList>
    </citation>
    <scope>NUCLEOTIDE SEQUENCE [LARGE SCALE GENOMIC DNA]</scope>
    <source>
        <strain evidence="2">36N120E</strain>
    </source>
</reference>
<dbReference type="Proteomes" id="UP000054937">
    <property type="component" value="Unassembled WGS sequence"/>
</dbReference>
<evidence type="ECO:0008006" key="4">
    <source>
        <dbReference type="Google" id="ProtNLM"/>
    </source>
</evidence>
<gene>
    <name evidence="2" type="ORF">PPERSA_11819</name>
</gene>
<accession>A0A0V0QR72</accession>
<feature type="transmembrane region" description="Helical" evidence="1">
    <location>
        <begin position="65"/>
        <end position="84"/>
    </location>
</feature>